<evidence type="ECO:0008006" key="3">
    <source>
        <dbReference type="Google" id="ProtNLM"/>
    </source>
</evidence>
<protein>
    <recommendedName>
        <fullName evidence="3">Peptidase</fullName>
    </recommendedName>
</protein>
<dbReference type="AlphaFoldDB" id="A0A5C1I0F6"/>
<sequence length="305" mass="35486">MKLIRITTFLIGLLMAVLTIASCKKTKDTVKEEVDPPGAPAKTWQEHWGLHHQLLKRVYYDDNVAIYYDANMDPSVTWTFKAMSDSWAYVKKNYGDFGKDPRLYCIFHSTVDTTGELGGGHPASWRDSTHDYHNTIDDGLDNWTYPTGTQIAIPIHEMGHIVANASWGHAHEDQNIWHDSKFAEIFIYDVLMNIGRQDEASRLYYQLKDLREVFPNPESNWFAGWFYPVWNNYGKGPVLSKYFQLYAKYVPSNRDLNWGEWIHFWSGAAGVNLKFQATIAFGWSDEWEEEFNQARIDFPDIKYKD</sequence>
<name>A0A5C1I0F6_9SPHI</name>
<reference evidence="1" key="1">
    <citation type="submission" date="2019-08" db="EMBL/GenBank/DDBJ databases">
        <title>Comparative genome analysis confer to the adaptation heavy metal polluted environment.</title>
        <authorList>
            <person name="Li Y."/>
        </authorList>
    </citation>
    <scope>NUCLEOTIDE SEQUENCE [LARGE SCALE GENOMIC DNA]</scope>
    <source>
        <strain evidence="1">P1</strain>
    </source>
</reference>
<gene>
    <name evidence="1" type="ORF">DEO27_015465</name>
</gene>
<dbReference type="EMBL" id="CP043450">
    <property type="protein sequence ID" value="QEM11364.1"/>
    <property type="molecule type" value="Genomic_DNA"/>
</dbReference>
<dbReference type="Proteomes" id="UP000251402">
    <property type="component" value="Chromosome"/>
</dbReference>
<evidence type="ECO:0000313" key="1">
    <source>
        <dbReference type="EMBL" id="QEM11364.1"/>
    </source>
</evidence>
<proteinExistence type="predicted"/>
<evidence type="ECO:0000313" key="2">
    <source>
        <dbReference type="Proteomes" id="UP000251402"/>
    </source>
</evidence>
<organism evidence="1 2">
    <name type="scientific">Mucilaginibacter rubeus</name>
    <dbReference type="NCBI Taxonomy" id="2027860"/>
    <lineage>
        <taxon>Bacteria</taxon>
        <taxon>Pseudomonadati</taxon>
        <taxon>Bacteroidota</taxon>
        <taxon>Sphingobacteriia</taxon>
        <taxon>Sphingobacteriales</taxon>
        <taxon>Sphingobacteriaceae</taxon>
        <taxon>Mucilaginibacter</taxon>
    </lineage>
</organism>
<dbReference type="PROSITE" id="PS51257">
    <property type="entry name" value="PROKAR_LIPOPROTEIN"/>
    <property type="match status" value="1"/>
</dbReference>
<dbReference type="OrthoDB" id="5134860at2"/>
<keyword evidence="2" id="KW-1185">Reference proteome</keyword>
<dbReference type="KEGG" id="mrub:DEO27_015465"/>
<dbReference type="RefSeq" id="WP_112573903.1">
    <property type="nucleotide sequence ID" value="NZ_CP043450.1"/>
</dbReference>
<accession>A0A5C1I0F6</accession>